<evidence type="ECO:0000313" key="3">
    <source>
        <dbReference type="EMBL" id="NMT65226.1"/>
    </source>
</evidence>
<keyword evidence="1 3" id="KW-0808">Transferase</keyword>
<accession>A0A7Y0RFC9</accession>
<sequence length="258" mass="29024">MSRLTETSYWDATYTARPSLQPIEVTGYRNLSAEKNLEVMESVGIENKRVLEVGGGGSAWLAFFASHYPDSEFTALDYSDEGCALVRDYANERGLLNLHTVCADMFDPEAAVGQFDLVYSHGVVEHFTDLAATLAPMKNFLAHDGRLVTFIPNMSGILGALTRKFNRAVYEIHVPHDRESFVKGHKDAGLEILECGYLDSTNFGVLSSCFEHQSGIKWQFYKQLARLSKILWAFESRVFRLPTSRLFSPYIYAIAKKP</sequence>
<keyword evidence="3" id="KW-0489">Methyltransferase</keyword>
<dbReference type="Proteomes" id="UP000567186">
    <property type="component" value="Unassembled WGS sequence"/>
</dbReference>
<dbReference type="Pfam" id="PF13649">
    <property type="entry name" value="Methyltransf_25"/>
    <property type="match status" value="1"/>
</dbReference>
<dbReference type="InterPro" id="IPR029063">
    <property type="entry name" value="SAM-dependent_MTases_sf"/>
</dbReference>
<keyword evidence="4" id="KW-1185">Reference proteome</keyword>
<proteinExistence type="predicted"/>
<dbReference type="SUPFAM" id="SSF53335">
    <property type="entry name" value="S-adenosyl-L-methionine-dependent methyltransferases"/>
    <property type="match status" value="1"/>
</dbReference>
<dbReference type="GO" id="GO:0008168">
    <property type="term" value="F:methyltransferase activity"/>
    <property type="evidence" value="ECO:0007669"/>
    <property type="project" value="UniProtKB-KW"/>
</dbReference>
<dbReference type="CDD" id="cd02440">
    <property type="entry name" value="AdoMet_MTases"/>
    <property type="match status" value="1"/>
</dbReference>
<dbReference type="InterPro" id="IPR041698">
    <property type="entry name" value="Methyltransf_25"/>
</dbReference>
<dbReference type="AlphaFoldDB" id="A0A7Y0RFC9"/>
<name>A0A7Y0RFC9_9GAMM</name>
<organism evidence="3 4">
    <name type="scientific">Marinobacter orientalis</name>
    <dbReference type="NCBI Taxonomy" id="1928859"/>
    <lineage>
        <taxon>Bacteria</taxon>
        <taxon>Pseudomonadati</taxon>
        <taxon>Pseudomonadota</taxon>
        <taxon>Gammaproteobacteria</taxon>
        <taxon>Pseudomonadales</taxon>
        <taxon>Marinobacteraceae</taxon>
        <taxon>Marinobacter</taxon>
    </lineage>
</organism>
<dbReference type="GO" id="GO:0032259">
    <property type="term" value="P:methylation"/>
    <property type="evidence" value="ECO:0007669"/>
    <property type="project" value="UniProtKB-KW"/>
</dbReference>
<evidence type="ECO:0000256" key="1">
    <source>
        <dbReference type="ARBA" id="ARBA00022679"/>
    </source>
</evidence>
<dbReference type="Gene3D" id="3.40.50.150">
    <property type="entry name" value="Vaccinia Virus protein VP39"/>
    <property type="match status" value="1"/>
</dbReference>
<dbReference type="EMBL" id="JABCKY010000009">
    <property type="protein sequence ID" value="NMT65226.1"/>
    <property type="molecule type" value="Genomic_DNA"/>
</dbReference>
<feature type="domain" description="Methyltransferase" evidence="2">
    <location>
        <begin position="50"/>
        <end position="145"/>
    </location>
</feature>
<evidence type="ECO:0000259" key="2">
    <source>
        <dbReference type="Pfam" id="PF13649"/>
    </source>
</evidence>
<reference evidence="3 4" key="1">
    <citation type="submission" date="2020-04" db="EMBL/GenBank/DDBJ databases">
        <title>Marinobacter oceani sp. nov., isolated from marine solar saltern.</title>
        <authorList>
            <person name="Chen X.-Y."/>
        </authorList>
    </citation>
    <scope>NUCLEOTIDE SEQUENCE [LARGE SCALE GENOMIC DNA]</scope>
    <source>
        <strain evidence="3 4">W62</strain>
    </source>
</reference>
<dbReference type="OrthoDB" id="4697647at2"/>
<comment type="caution">
    <text evidence="3">The sequence shown here is derived from an EMBL/GenBank/DDBJ whole genome shotgun (WGS) entry which is preliminary data.</text>
</comment>
<dbReference type="PANTHER" id="PTHR43861">
    <property type="entry name" value="TRANS-ACONITATE 2-METHYLTRANSFERASE-RELATED"/>
    <property type="match status" value="1"/>
</dbReference>
<gene>
    <name evidence="3" type="ORF">HIU99_16710</name>
</gene>
<dbReference type="RefSeq" id="WP_135956341.1">
    <property type="nucleotide sequence ID" value="NZ_JABCKY010000009.1"/>
</dbReference>
<protein>
    <submittedName>
        <fullName evidence="3">Class I SAM-dependent methyltransferase</fullName>
    </submittedName>
</protein>
<evidence type="ECO:0000313" key="4">
    <source>
        <dbReference type="Proteomes" id="UP000567186"/>
    </source>
</evidence>